<dbReference type="STRING" id="597456.A0A0L7RCS3"/>
<keyword evidence="6" id="KW-0256">Endoplasmic reticulum</keyword>
<evidence type="ECO:0000256" key="1">
    <source>
        <dbReference type="ARBA" id="ARBA00004389"/>
    </source>
</evidence>
<evidence type="ECO:0000256" key="8">
    <source>
        <dbReference type="ARBA" id="ARBA00022989"/>
    </source>
</evidence>
<dbReference type="InterPro" id="IPR009703">
    <property type="entry name" value="Selenoprotein_S"/>
</dbReference>
<gene>
    <name evidence="12" type="ORF">WH47_10780</name>
</gene>
<evidence type="ECO:0000313" key="12">
    <source>
        <dbReference type="EMBL" id="KOC68792.1"/>
    </source>
</evidence>
<evidence type="ECO:0000256" key="9">
    <source>
        <dbReference type="ARBA" id="ARBA00023136"/>
    </source>
</evidence>
<sequence length="169" mass="19689">MDYFVGKLLEIPYFRTVWTVIASVGWYLIGVVIFFWFASPYIREKYTSWKLRKDEQDYAAKYHKNPDLLQERLSGLEASRQKMQEEYYKKCRVAQEEEQEQKQKTIRSSRLILDNATPGHRLGSKDNDQSFTEKKHKSIKGEYNPLMGNGSRGYRPPKRSCCGKGGGCG</sequence>
<comment type="similarity">
    <text evidence="3">Belongs to the selenoprotein S family.</text>
</comment>
<dbReference type="GO" id="GO:0030970">
    <property type="term" value="P:retrograde protein transport, ER to cytosol"/>
    <property type="evidence" value="ECO:0007669"/>
    <property type="project" value="TreeGrafter"/>
</dbReference>
<keyword evidence="4" id="KW-0963">Cytoplasm</keyword>
<dbReference type="OrthoDB" id="75792at2759"/>
<keyword evidence="7" id="KW-0712">Selenocysteine</keyword>
<dbReference type="AlphaFoldDB" id="A0A0L7RCS3"/>
<evidence type="ECO:0000256" key="4">
    <source>
        <dbReference type="ARBA" id="ARBA00022490"/>
    </source>
</evidence>
<dbReference type="Gene3D" id="6.10.250.2950">
    <property type="match status" value="1"/>
</dbReference>
<dbReference type="PANTHER" id="PTHR28621:SF1">
    <property type="entry name" value="SELENOPROTEIN S"/>
    <property type="match status" value="1"/>
</dbReference>
<evidence type="ECO:0000256" key="2">
    <source>
        <dbReference type="ARBA" id="ARBA00004496"/>
    </source>
</evidence>
<feature type="compositionally biased region" description="Basic and acidic residues" evidence="10">
    <location>
        <begin position="123"/>
        <end position="133"/>
    </location>
</feature>
<evidence type="ECO:0000256" key="7">
    <source>
        <dbReference type="ARBA" id="ARBA00022933"/>
    </source>
</evidence>
<dbReference type="EMBL" id="KQ414614">
    <property type="protein sequence ID" value="KOC68792.1"/>
    <property type="molecule type" value="Genomic_DNA"/>
</dbReference>
<evidence type="ECO:0008006" key="14">
    <source>
        <dbReference type="Google" id="ProtNLM"/>
    </source>
</evidence>
<keyword evidence="5 11" id="KW-0812">Transmembrane</keyword>
<protein>
    <recommendedName>
        <fullName evidence="14">Selenoprotein S</fullName>
    </recommendedName>
</protein>
<name>A0A0L7RCS3_9HYME</name>
<dbReference type="Proteomes" id="UP000053825">
    <property type="component" value="Unassembled WGS sequence"/>
</dbReference>
<accession>A0A0L7RCS3</accession>
<evidence type="ECO:0000256" key="10">
    <source>
        <dbReference type="SAM" id="MobiDB-lite"/>
    </source>
</evidence>
<dbReference type="Pfam" id="PF06936">
    <property type="entry name" value="Selenoprotein_S"/>
    <property type="match status" value="1"/>
</dbReference>
<dbReference type="PANTHER" id="PTHR28621">
    <property type="entry name" value="SELENOPROTEIN S"/>
    <property type="match status" value="1"/>
</dbReference>
<reference evidence="12 13" key="1">
    <citation type="submission" date="2015-07" db="EMBL/GenBank/DDBJ databases">
        <title>The genome of Habropoda laboriosa.</title>
        <authorList>
            <person name="Pan H."/>
            <person name="Kapheim K."/>
        </authorList>
    </citation>
    <scope>NUCLEOTIDE SEQUENCE [LARGE SCALE GENOMIC DNA]</scope>
    <source>
        <strain evidence="12">0110345459</strain>
    </source>
</reference>
<keyword evidence="9 11" id="KW-0472">Membrane</keyword>
<feature type="region of interest" description="Disordered" evidence="10">
    <location>
        <begin position="116"/>
        <end position="169"/>
    </location>
</feature>
<evidence type="ECO:0000256" key="5">
    <source>
        <dbReference type="ARBA" id="ARBA00022692"/>
    </source>
</evidence>
<feature type="transmembrane region" description="Helical" evidence="11">
    <location>
        <begin position="20"/>
        <end position="42"/>
    </location>
</feature>
<dbReference type="GO" id="GO:0030968">
    <property type="term" value="P:endoplasmic reticulum unfolded protein response"/>
    <property type="evidence" value="ECO:0007669"/>
    <property type="project" value="TreeGrafter"/>
</dbReference>
<keyword evidence="13" id="KW-1185">Reference proteome</keyword>
<keyword evidence="8 11" id="KW-1133">Transmembrane helix</keyword>
<evidence type="ECO:0000256" key="11">
    <source>
        <dbReference type="SAM" id="Phobius"/>
    </source>
</evidence>
<evidence type="ECO:0000256" key="6">
    <source>
        <dbReference type="ARBA" id="ARBA00022824"/>
    </source>
</evidence>
<comment type="subcellular location">
    <subcellularLocation>
        <location evidence="2">Cytoplasm</location>
    </subcellularLocation>
    <subcellularLocation>
        <location evidence="1">Endoplasmic reticulum membrane</location>
        <topology evidence="1">Single-pass membrane protein</topology>
    </subcellularLocation>
</comment>
<evidence type="ECO:0000256" key="3">
    <source>
        <dbReference type="ARBA" id="ARBA00011034"/>
    </source>
</evidence>
<proteinExistence type="inferred from homology"/>
<dbReference type="GO" id="GO:0036513">
    <property type="term" value="C:Derlin-1 retrotranslocation complex"/>
    <property type="evidence" value="ECO:0007669"/>
    <property type="project" value="TreeGrafter"/>
</dbReference>
<organism evidence="12 13">
    <name type="scientific">Habropoda laboriosa</name>
    <dbReference type="NCBI Taxonomy" id="597456"/>
    <lineage>
        <taxon>Eukaryota</taxon>
        <taxon>Metazoa</taxon>
        <taxon>Ecdysozoa</taxon>
        <taxon>Arthropoda</taxon>
        <taxon>Hexapoda</taxon>
        <taxon>Insecta</taxon>
        <taxon>Pterygota</taxon>
        <taxon>Neoptera</taxon>
        <taxon>Endopterygota</taxon>
        <taxon>Hymenoptera</taxon>
        <taxon>Apocrita</taxon>
        <taxon>Aculeata</taxon>
        <taxon>Apoidea</taxon>
        <taxon>Anthophila</taxon>
        <taxon>Apidae</taxon>
        <taxon>Habropoda</taxon>
    </lineage>
</organism>
<evidence type="ECO:0000313" key="13">
    <source>
        <dbReference type="Proteomes" id="UP000053825"/>
    </source>
</evidence>
<dbReference type="GO" id="GO:0036502">
    <property type="term" value="C:Derlin-1-VIMP complex"/>
    <property type="evidence" value="ECO:0007669"/>
    <property type="project" value="TreeGrafter"/>
</dbReference>